<dbReference type="Gene3D" id="1.20.120.450">
    <property type="entry name" value="dinb family like domain"/>
    <property type="match status" value="1"/>
</dbReference>
<dbReference type="EMBL" id="JBHSIT010000018">
    <property type="protein sequence ID" value="MFC4913632.1"/>
    <property type="molecule type" value="Genomic_DNA"/>
</dbReference>
<feature type="domain" description="Mycothiol-dependent maleylpyruvate isomerase metal-binding" evidence="2">
    <location>
        <begin position="32"/>
        <end position="172"/>
    </location>
</feature>
<dbReference type="Pfam" id="PF11716">
    <property type="entry name" value="MDMPI_N"/>
    <property type="match status" value="1"/>
</dbReference>
<dbReference type="SUPFAM" id="SSF109854">
    <property type="entry name" value="DinB/YfiT-like putative metalloenzymes"/>
    <property type="match status" value="1"/>
</dbReference>
<organism evidence="3 4">
    <name type="scientific">Actinomadura gamaensis</name>
    <dbReference type="NCBI Taxonomy" id="1763541"/>
    <lineage>
        <taxon>Bacteria</taxon>
        <taxon>Bacillati</taxon>
        <taxon>Actinomycetota</taxon>
        <taxon>Actinomycetes</taxon>
        <taxon>Streptosporangiales</taxon>
        <taxon>Thermomonosporaceae</taxon>
        <taxon>Actinomadura</taxon>
    </lineage>
</organism>
<dbReference type="InterPro" id="IPR017517">
    <property type="entry name" value="Maleyloyr_isom"/>
</dbReference>
<dbReference type="NCBIfam" id="TIGR03083">
    <property type="entry name" value="maleylpyruvate isomerase family mycothiol-dependent enzyme"/>
    <property type="match status" value="1"/>
</dbReference>
<reference evidence="4" key="1">
    <citation type="journal article" date="2019" name="Int. J. Syst. Evol. Microbiol.">
        <title>The Global Catalogue of Microorganisms (GCM) 10K type strain sequencing project: providing services to taxonomists for standard genome sequencing and annotation.</title>
        <authorList>
            <consortium name="The Broad Institute Genomics Platform"/>
            <consortium name="The Broad Institute Genome Sequencing Center for Infectious Disease"/>
            <person name="Wu L."/>
            <person name="Ma J."/>
        </authorList>
    </citation>
    <scope>NUCLEOTIDE SEQUENCE [LARGE SCALE GENOMIC DNA]</scope>
    <source>
        <strain evidence="4">KLKA75</strain>
    </source>
</reference>
<comment type="caution">
    <text evidence="3">The sequence shown here is derived from an EMBL/GenBank/DDBJ whole genome shotgun (WGS) entry which is preliminary data.</text>
</comment>
<evidence type="ECO:0000259" key="2">
    <source>
        <dbReference type="Pfam" id="PF11716"/>
    </source>
</evidence>
<dbReference type="Proteomes" id="UP001595872">
    <property type="component" value="Unassembled WGS sequence"/>
</dbReference>
<gene>
    <name evidence="3" type="ORF">ACFPCY_40485</name>
</gene>
<name>A0ABV9UBX9_9ACTN</name>
<keyword evidence="4" id="KW-1185">Reference proteome</keyword>
<evidence type="ECO:0000256" key="1">
    <source>
        <dbReference type="SAM" id="MobiDB-lite"/>
    </source>
</evidence>
<dbReference type="GO" id="GO:0016853">
    <property type="term" value="F:isomerase activity"/>
    <property type="evidence" value="ECO:0007669"/>
    <property type="project" value="UniProtKB-KW"/>
</dbReference>
<keyword evidence="3" id="KW-0413">Isomerase</keyword>
<dbReference type="RefSeq" id="WP_378264741.1">
    <property type="nucleotide sequence ID" value="NZ_JBHSIT010000018.1"/>
</dbReference>
<dbReference type="InterPro" id="IPR024344">
    <property type="entry name" value="MDMPI_metal-binding"/>
</dbReference>
<protein>
    <submittedName>
        <fullName evidence="3">Maleylpyruvate isomerase family mycothiol-dependent enzyme</fullName>
    </submittedName>
</protein>
<evidence type="ECO:0000313" key="4">
    <source>
        <dbReference type="Proteomes" id="UP001595872"/>
    </source>
</evidence>
<accession>A0ABV9UBX9</accession>
<evidence type="ECO:0000313" key="3">
    <source>
        <dbReference type="EMBL" id="MFC4913632.1"/>
    </source>
</evidence>
<proteinExistence type="predicted"/>
<sequence length="233" mass="24067">MTASGGAGRFTDTARRQGADAAALLARGAAYALSGLATVVPEALARPTPCAEWDLRALLWHLDDSVAALTEALTGGVVLDEPDRQAAQREAAERSVPDREAGVREAGERAAGERQAAVREAGDPVVAVRAGITRLVEPRGDVAVVTVGDRVLAHADLAVAGAMELAVHGWDVGRATGARPPIPAGLALRLLRYAPRLVPADVRGTLFARPVPAPDATHPGDLLVAYLGRDPAA</sequence>
<feature type="region of interest" description="Disordered" evidence="1">
    <location>
        <begin position="84"/>
        <end position="116"/>
    </location>
</feature>
<dbReference type="InterPro" id="IPR034660">
    <property type="entry name" value="DinB/YfiT-like"/>
</dbReference>